<accession>A0A3Q3WG35</accession>
<reference evidence="2" key="2">
    <citation type="submission" date="2025-09" db="UniProtKB">
        <authorList>
            <consortium name="Ensembl"/>
        </authorList>
    </citation>
    <scope>IDENTIFICATION</scope>
</reference>
<dbReference type="NCBIfam" id="TIGR01571">
    <property type="entry name" value="A_thal_Cys_rich"/>
    <property type="match status" value="1"/>
</dbReference>
<sequence length="104" mass="11669">MPVTNQPTAYQPSDFQTSMFDCCDDCGTCWYAMMCLPCIGCSIASDMDECCLCGLGMSIRSVYRAKYNIRGSLCQDFLATSCFRCCAVCQLKRDIDRRKSQGIF</sequence>
<evidence type="ECO:0000256" key="1">
    <source>
        <dbReference type="ARBA" id="ARBA00009024"/>
    </source>
</evidence>
<keyword evidence="3" id="KW-1185">Reference proteome</keyword>
<dbReference type="Ensembl" id="ENSMMOT00000011351.1">
    <property type="protein sequence ID" value="ENSMMOP00000011157.1"/>
    <property type="gene ID" value="ENSMMOG00000008601.1"/>
</dbReference>
<evidence type="ECO:0000313" key="3">
    <source>
        <dbReference type="Proteomes" id="UP000261620"/>
    </source>
</evidence>
<dbReference type="PANTHER" id="PTHR15907">
    <property type="entry name" value="DUF614 FAMILY PROTEIN-RELATED"/>
    <property type="match status" value="1"/>
</dbReference>
<evidence type="ECO:0000313" key="2">
    <source>
        <dbReference type="Ensembl" id="ENSMMOP00000011157.1"/>
    </source>
</evidence>
<organism evidence="2 3">
    <name type="scientific">Mola mola</name>
    <name type="common">Ocean sunfish</name>
    <name type="synonym">Tetraodon mola</name>
    <dbReference type="NCBI Taxonomy" id="94237"/>
    <lineage>
        <taxon>Eukaryota</taxon>
        <taxon>Metazoa</taxon>
        <taxon>Chordata</taxon>
        <taxon>Craniata</taxon>
        <taxon>Vertebrata</taxon>
        <taxon>Euteleostomi</taxon>
        <taxon>Actinopterygii</taxon>
        <taxon>Neopterygii</taxon>
        <taxon>Teleostei</taxon>
        <taxon>Neoteleostei</taxon>
        <taxon>Acanthomorphata</taxon>
        <taxon>Eupercaria</taxon>
        <taxon>Tetraodontiformes</taxon>
        <taxon>Molidae</taxon>
        <taxon>Mola</taxon>
    </lineage>
</organism>
<reference evidence="2" key="1">
    <citation type="submission" date="2025-08" db="UniProtKB">
        <authorList>
            <consortium name="Ensembl"/>
        </authorList>
    </citation>
    <scope>IDENTIFICATION</scope>
</reference>
<dbReference type="AlphaFoldDB" id="A0A3Q3WG35"/>
<dbReference type="OMA" id="CGLSMAI"/>
<name>A0A3Q3WG35_MOLML</name>
<protein>
    <submittedName>
        <fullName evidence="2">Uncharacterized protein</fullName>
    </submittedName>
</protein>
<dbReference type="STRING" id="94237.ENSMMOP00000011157"/>
<dbReference type="Pfam" id="PF04749">
    <property type="entry name" value="PLAC8"/>
    <property type="match status" value="1"/>
</dbReference>
<comment type="similarity">
    <text evidence="1">Belongs to the cornifelin family.</text>
</comment>
<dbReference type="InterPro" id="IPR006461">
    <property type="entry name" value="PLAC_motif_containing"/>
</dbReference>
<proteinExistence type="inferred from homology"/>
<dbReference type="Proteomes" id="UP000261620">
    <property type="component" value="Unplaced"/>
</dbReference>